<name>A0A157RHI2_9BORD</name>
<keyword evidence="1" id="KW-0472">Membrane</keyword>
<dbReference type="NCBIfam" id="TIGR02532">
    <property type="entry name" value="IV_pilin_GFxxxE"/>
    <property type="match status" value="1"/>
</dbReference>
<dbReference type="AlphaFoldDB" id="A0A157RHI2"/>
<evidence type="ECO:0000256" key="1">
    <source>
        <dbReference type="SAM" id="Phobius"/>
    </source>
</evidence>
<evidence type="ECO:0000313" key="3">
    <source>
        <dbReference type="EMBL" id="SAI57395.1"/>
    </source>
</evidence>
<reference evidence="3 4" key="1">
    <citation type="submission" date="2016-03" db="EMBL/GenBank/DDBJ databases">
        <authorList>
            <consortium name="Pathogen Informatics"/>
        </authorList>
    </citation>
    <scope>NUCLEOTIDE SEQUENCE [LARGE SCALE GENOMIC DNA]</scope>
    <source>
        <strain evidence="3 4">NCTC13364</strain>
    </source>
</reference>
<dbReference type="PROSITE" id="PS00409">
    <property type="entry name" value="PROKAR_NTER_METHYL"/>
    <property type="match status" value="1"/>
</dbReference>
<dbReference type="InterPro" id="IPR014911">
    <property type="entry name" value="PilS_N"/>
</dbReference>
<dbReference type="InterPro" id="IPR045584">
    <property type="entry name" value="Pilin-like"/>
</dbReference>
<dbReference type="InterPro" id="IPR012902">
    <property type="entry name" value="N_methyl_site"/>
</dbReference>
<keyword evidence="1" id="KW-0812">Transmembrane</keyword>
<accession>A0A157RHI2</accession>
<dbReference type="Proteomes" id="UP000077037">
    <property type="component" value="Unassembled WGS sequence"/>
</dbReference>
<dbReference type="Gene3D" id="3.30.1690.10">
    <property type="entry name" value="TcpA-like pilin"/>
    <property type="match status" value="1"/>
</dbReference>
<feature type="domain" description="Type 4 secretion system PilS N-terminal" evidence="2">
    <location>
        <begin position="116"/>
        <end position="204"/>
    </location>
</feature>
<dbReference type="Pfam" id="PF08805">
    <property type="entry name" value="PilS"/>
    <property type="match status" value="1"/>
</dbReference>
<sequence length="205" mass="20495">MRHFLHCRAAAPNQHGFSLIEVSIVTAIVLLAAIVGIPAIGNYVVENKVPNVGAELQRFVARTKANAQGAGPTPYASIDTGTLANALRDSSVLSVDGSGASSVVAHGLGGNGTAGNGVVSLAPAVFAAGGAGSGFTLTLNNVSHAACPGLASVMQRSAEIISVQGQGGAVVVKDSTATPALAYLATRAEAQCAQGDRNTFVFTAR</sequence>
<feature type="transmembrane region" description="Helical" evidence="1">
    <location>
        <begin position="20"/>
        <end position="41"/>
    </location>
</feature>
<keyword evidence="1" id="KW-1133">Transmembrane helix</keyword>
<evidence type="ECO:0000313" key="4">
    <source>
        <dbReference type="Proteomes" id="UP000077037"/>
    </source>
</evidence>
<organism evidence="3 4">
    <name type="scientific">Bordetella ansorpii</name>
    <dbReference type="NCBI Taxonomy" id="288768"/>
    <lineage>
        <taxon>Bacteria</taxon>
        <taxon>Pseudomonadati</taxon>
        <taxon>Pseudomonadota</taxon>
        <taxon>Betaproteobacteria</taxon>
        <taxon>Burkholderiales</taxon>
        <taxon>Alcaligenaceae</taxon>
        <taxon>Bordetella</taxon>
    </lineage>
</organism>
<dbReference type="OrthoDB" id="8683788at2"/>
<evidence type="ECO:0000259" key="2">
    <source>
        <dbReference type="Pfam" id="PF08805"/>
    </source>
</evidence>
<dbReference type="Pfam" id="PF07963">
    <property type="entry name" value="N_methyl"/>
    <property type="match status" value="1"/>
</dbReference>
<proteinExistence type="predicted"/>
<dbReference type="SUPFAM" id="SSF54523">
    <property type="entry name" value="Pili subunits"/>
    <property type="match status" value="1"/>
</dbReference>
<dbReference type="EMBL" id="FKBS01000029">
    <property type="protein sequence ID" value="SAI57395.1"/>
    <property type="molecule type" value="Genomic_DNA"/>
</dbReference>
<gene>
    <name evidence="3" type="ORF">SAMEA1982600_04916</name>
</gene>
<protein>
    <submittedName>
        <fullName evidence="3">Fimbrial protein</fullName>
    </submittedName>
</protein>
<dbReference type="RefSeq" id="WP_066420325.1">
    <property type="nucleotide sequence ID" value="NZ_FKBS01000029.1"/>
</dbReference>